<dbReference type="Gene3D" id="2.160.20.120">
    <property type="match status" value="1"/>
</dbReference>
<evidence type="ECO:0000313" key="2">
    <source>
        <dbReference type="EMBL" id="KAK4881622.1"/>
    </source>
</evidence>
<reference evidence="3" key="1">
    <citation type="submission" date="2023-01" db="EMBL/GenBank/DDBJ databases">
        <title>Key to firefly adult light organ development and bioluminescence: homeobox transcription factors regulate luciferase expression and transportation to peroxisome.</title>
        <authorList>
            <person name="Fu X."/>
        </authorList>
    </citation>
    <scope>NUCLEOTIDE SEQUENCE [LARGE SCALE GENOMIC DNA]</scope>
</reference>
<comment type="caution">
    <text evidence="2">The sequence shown here is derived from an EMBL/GenBank/DDBJ whole genome shotgun (WGS) entry which is preliminary data.</text>
</comment>
<dbReference type="EMBL" id="JARPUR010000002">
    <property type="protein sequence ID" value="KAK4881622.1"/>
    <property type="molecule type" value="Genomic_DNA"/>
</dbReference>
<evidence type="ECO:0000259" key="1">
    <source>
        <dbReference type="Pfam" id="PF13349"/>
    </source>
</evidence>
<accession>A0AAN7PBC0</accession>
<evidence type="ECO:0000313" key="3">
    <source>
        <dbReference type="Proteomes" id="UP001353858"/>
    </source>
</evidence>
<dbReference type="PANTHER" id="PTHR34094">
    <property type="match status" value="1"/>
</dbReference>
<dbReference type="Pfam" id="PF13349">
    <property type="entry name" value="DUF4097"/>
    <property type="match status" value="1"/>
</dbReference>
<protein>
    <recommendedName>
        <fullName evidence="1">DUF4097 domain-containing protein</fullName>
    </recommendedName>
</protein>
<dbReference type="CDD" id="cd09487">
    <property type="entry name" value="SAM_superfamily"/>
    <property type="match status" value="1"/>
</dbReference>
<keyword evidence="3" id="KW-1185">Reference proteome</keyword>
<sequence>MEEFLNKNNLEHLHKIFNDENIDEISLLPLLREEHIKLLIPSIGDQIKFKRALTTIINPPSNAGCISVKIKTRRLTQFNFFYYKNMNTSFFKNCFRLAQIHNWCGLHSASLNYIFHRHLYTLYKNEFDVTPFCNVNVNVPYNVKIVPLNFYLYPNCDKVIISVEGSRKLDCKINCNSNEDVVHILSNLSQDLLQISCTIEAPIKANIHALSQNGNVDIHNFHGEVINVQTTNGNITASKCVCEKIILSSSSGNITCKNVLQAAHISLSAGKNGNIHTDKLQGLNLLAKTVDGNIETQSTYCENSSFSTETGSLQLANTHKNCYVTCGENGNLNMTGFDGTLQAIIKQGNINIDVVRIEGNSKIKIENEGSLNLKLAEQCLENTSFKLFTKKLDISSDLNVVVDIKENHKIMKAGNTNVQTEIECPNSDVIIKNLSLSDMFNLEKK</sequence>
<dbReference type="InterPro" id="IPR025164">
    <property type="entry name" value="Toastrack_DUF4097"/>
</dbReference>
<dbReference type="InterPro" id="IPR013761">
    <property type="entry name" value="SAM/pointed_sf"/>
</dbReference>
<dbReference type="Gene3D" id="1.10.150.50">
    <property type="entry name" value="Transcription Factor, Ets-1"/>
    <property type="match status" value="1"/>
</dbReference>
<proteinExistence type="predicted"/>
<name>A0AAN7PBC0_9COLE</name>
<feature type="domain" description="DUF4097" evidence="1">
    <location>
        <begin position="267"/>
        <end position="428"/>
    </location>
</feature>
<dbReference type="AlphaFoldDB" id="A0AAN7PBC0"/>
<organism evidence="2 3">
    <name type="scientific">Aquatica leii</name>
    <dbReference type="NCBI Taxonomy" id="1421715"/>
    <lineage>
        <taxon>Eukaryota</taxon>
        <taxon>Metazoa</taxon>
        <taxon>Ecdysozoa</taxon>
        <taxon>Arthropoda</taxon>
        <taxon>Hexapoda</taxon>
        <taxon>Insecta</taxon>
        <taxon>Pterygota</taxon>
        <taxon>Neoptera</taxon>
        <taxon>Endopterygota</taxon>
        <taxon>Coleoptera</taxon>
        <taxon>Polyphaga</taxon>
        <taxon>Elateriformia</taxon>
        <taxon>Elateroidea</taxon>
        <taxon>Lampyridae</taxon>
        <taxon>Luciolinae</taxon>
        <taxon>Aquatica</taxon>
    </lineage>
</organism>
<gene>
    <name evidence="2" type="ORF">RN001_004941</name>
</gene>
<dbReference type="PANTHER" id="PTHR34094:SF1">
    <property type="entry name" value="PROTEIN FAM185A"/>
    <property type="match status" value="1"/>
</dbReference>
<dbReference type="Proteomes" id="UP001353858">
    <property type="component" value="Unassembled WGS sequence"/>
</dbReference>